<proteinExistence type="predicted"/>
<feature type="non-terminal residue" evidence="2">
    <location>
        <position position="110"/>
    </location>
</feature>
<feature type="compositionally biased region" description="Low complexity" evidence="1">
    <location>
        <begin position="43"/>
        <end position="56"/>
    </location>
</feature>
<name>A0ABN7W5U0_GIGMA</name>
<organism evidence="2 3">
    <name type="scientific">Gigaspora margarita</name>
    <dbReference type="NCBI Taxonomy" id="4874"/>
    <lineage>
        <taxon>Eukaryota</taxon>
        <taxon>Fungi</taxon>
        <taxon>Fungi incertae sedis</taxon>
        <taxon>Mucoromycota</taxon>
        <taxon>Glomeromycotina</taxon>
        <taxon>Glomeromycetes</taxon>
        <taxon>Diversisporales</taxon>
        <taxon>Gigasporaceae</taxon>
        <taxon>Gigaspora</taxon>
    </lineage>
</organism>
<accession>A0ABN7W5U0</accession>
<sequence length="110" mass="12972">MYYYNKALKWDPNSKIENYRSQNALHDKQKDQVSLTKTSQFMKSKSNSNKENSSGSFTSLQKGTNKEQEEIKKRKLELEDIIEIIIKLVLENIRGCIFDLIKKDPRLKKM</sequence>
<feature type="region of interest" description="Disordered" evidence="1">
    <location>
        <begin position="21"/>
        <end position="71"/>
    </location>
</feature>
<protein>
    <submittedName>
        <fullName evidence="2">608_t:CDS:1</fullName>
    </submittedName>
</protein>
<dbReference type="EMBL" id="CAJVQB010031838">
    <property type="protein sequence ID" value="CAG8817486.1"/>
    <property type="molecule type" value="Genomic_DNA"/>
</dbReference>
<keyword evidence="3" id="KW-1185">Reference proteome</keyword>
<gene>
    <name evidence="2" type="ORF">GMARGA_LOCUS26815</name>
</gene>
<dbReference type="Proteomes" id="UP000789901">
    <property type="component" value="Unassembled WGS sequence"/>
</dbReference>
<evidence type="ECO:0000313" key="3">
    <source>
        <dbReference type="Proteomes" id="UP000789901"/>
    </source>
</evidence>
<feature type="compositionally biased region" description="Polar residues" evidence="1">
    <location>
        <begin position="32"/>
        <end position="42"/>
    </location>
</feature>
<comment type="caution">
    <text evidence="2">The sequence shown here is derived from an EMBL/GenBank/DDBJ whole genome shotgun (WGS) entry which is preliminary data.</text>
</comment>
<reference evidence="2 3" key="1">
    <citation type="submission" date="2021-06" db="EMBL/GenBank/DDBJ databases">
        <authorList>
            <person name="Kallberg Y."/>
            <person name="Tangrot J."/>
            <person name="Rosling A."/>
        </authorList>
    </citation>
    <scope>NUCLEOTIDE SEQUENCE [LARGE SCALE GENOMIC DNA]</scope>
    <source>
        <strain evidence="2 3">120-4 pot B 10/14</strain>
    </source>
</reference>
<evidence type="ECO:0000313" key="2">
    <source>
        <dbReference type="EMBL" id="CAG8817486.1"/>
    </source>
</evidence>
<evidence type="ECO:0000256" key="1">
    <source>
        <dbReference type="SAM" id="MobiDB-lite"/>
    </source>
</evidence>